<comment type="caution">
    <text evidence="2">The sequence shown here is derived from an EMBL/GenBank/DDBJ whole genome shotgun (WGS) entry which is preliminary data.</text>
</comment>
<feature type="compositionally biased region" description="Basic and acidic residues" evidence="1">
    <location>
        <begin position="10"/>
        <end position="20"/>
    </location>
</feature>
<accession>A0A4Y2NR89</accession>
<evidence type="ECO:0000313" key="3">
    <source>
        <dbReference type="Proteomes" id="UP000499080"/>
    </source>
</evidence>
<evidence type="ECO:0000256" key="1">
    <source>
        <dbReference type="SAM" id="MobiDB-lite"/>
    </source>
</evidence>
<organism evidence="2 3">
    <name type="scientific">Araneus ventricosus</name>
    <name type="common">Orbweaver spider</name>
    <name type="synonym">Epeira ventricosa</name>
    <dbReference type="NCBI Taxonomy" id="182803"/>
    <lineage>
        <taxon>Eukaryota</taxon>
        <taxon>Metazoa</taxon>
        <taxon>Ecdysozoa</taxon>
        <taxon>Arthropoda</taxon>
        <taxon>Chelicerata</taxon>
        <taxon>Arachnida</taxon>
        <taxon>Araneae</taxon>
        <taxon>Araneomorphae</taxon>
        <taxon>Entelegynae</taxon>
        <taxon>Araneoidea</taxon>
        <taxon>Araneidae</taxon>
        <taxon>Araneus</taxon>
    </lineage>
</organism>
<dbReference type="AlphaFoldDB" id="A0A4Y2NR89"/>
<gene>
    <name evidence="2" type="ORF">AVEN_78757_1</name>
</gene>
<proteinExistence type="predicted"/>
<feature type="region of interest" description="Disordered" evidence="1">
    <location>
        <begin position="1"/>
        <end position="32"/>
    </location>
</feature>
<keyword evidence="3" id="KW-1185">Reference proteome</keyword>
<evidence type="ECO:0000313" key="2">
    <source>
        <dbReference type="EMBL" id="GBN41232.1"/>
    </source>
</evidence>
<sequence length="172" mass="19697">MFVVAVPPDGETRPNHHQGKENPLIYPATSNPHTLGDPGGYGDCQEIRDELDATSTSLFELSSHDLSRVDPPADSDVAFSANMTDSKLIDHLDLLFYADRSSMLSAELKEAWNDFKRRPCRDTLFIRTCMILEVLLPDKSSSIPRRRVRRDNPQRGNLSRRSQRRIDWLVWF</sequence>
<name>A0A4Y2NR89_ARAVE</name>
<dbReference type="EMBL" id="BGPR01009628">
    <property type="protein sequence ID" value="GBN41232.1"/>
    <property type="molecule type" value="Genomic_DNA"/>
</dbReference>
<protein>
    <submittedName>
        <fullName evidence="2">Uncharacterized protein</fullName>
    </submittedName>
</protein>
<reference evidence="2 3" key="1">
    <citation type="journal article" date="2019" name="Sci. Rep.">
        <title>Orb-weaving spider Araneus ventricosus genome elucidates the spidroin gene catalogue.</title>
        <authorList>
            <person name="Kono N."/>
            <person name="Nakamura H."/>
            <person name="Ohtoshi R."/>
            <person name="Moran D.A.P."/>
            <person name="Shinohara A."/>
            <person name="Yoshida Y."/>
            <person name="Fujiwara M."/>
            <person name="Mori M."/>
            <person name="Tomita M."/>
            <person name="Arakawa K."/>
        </authorList>
    </citation>
    <scope>NUCLEOTIDE SEQUENCE [LARGE SCALE GENOMIC DNA]</scope>
</reference>
<dbReference type="Proteomes" id="UP000499080">
    <property type="component" value="Unassembled WGS sequence"/>
</dbReference>